<dbReference type="InterPro" id="IPR004312">
    <property type="entry name" value="ATHILA_Orf1_C"/>
</dbReference>
<name>A0AA35ZJP8_LACSI</name>
<evidence type="ECO:0000259" key="2">
    <source>
        <dbReference type="Pfam" id="PF03078"/>
    </source>
</evidence>
<feature type="compositionally biased region" description="Polar residues" evidence="1">
    <location>
        <begin position="11"/>
        <end position="21"/>
    </location>
</feature>
<evidence type="ECO:0000313" key="4">
    <source>
        <dbReference type="Proteomes" id="UP001177003"/>
    </source>
</evidence>
<evidence type="ECO:0000256" key="1">
    <source>
        <dbReference type="SAM" id="MobiDB-lite"/>
    </source>
</evidence>
<dbReference type="Proteomes" id="UP001177003">
    <property type="component" value="Chromosome 7"/>
</dbReference>
<feature type="region of interest" description="Disordered" evidence="1">
    <location>
        <begin position="466"/>
        <end position="490"/>
    </location>
</feature>
<gene>
    <name evidence="3" type="ORF">LSALG_LOCUS32876</name>
</gene>
<proteinExistence type="predicted"/>
<organism evidence="3 4">
    <name type="scientific">Lactuca saligna</name>
    <name type="common">Willowleaf lettuce</name>
    <dbReference type="NCBI Taxonomy" id="75948"/>
    <lineage>
        <taxon>Eukaryota</taxon>
        <taxon>Viridiplantae</taxon>
        <taxon>Streptophyta</taxon>
        <taxon>Embryophyta</taxon>
        <taxon>Tracheophyta</taxon>
        <taxon>Spermatophyta</taxon>
        <taxon>Magnoliopsida</taxon>
        <taxon>eudicotyledons</taxon>
        <taxon>Gunneridae</taxon>
        <taxon>Pentapetalae</taxon>
        <taxon>asterids</taxon>
        <taxon>campanulids</taxon>
        <taxon>Asterales</taxon>
        <taxon>Asteraceae</taxon>
        <taxon>Cichorioideae</taxon>
        <taxon>Cichorieae</taxon>
        <taxon>Lactucinae</taxon>
        <taxon>Lactuca</taxon>
    </lineage>
</organism>
<feature type="domain" description="Arabidopsis retrotransposon Orf1 C-terminal" evidence="2">
    <location>
        <begin position="57"/>
        <end position="217"/>
    </location>
</feature>
<dbReference type="Pfam" id="PF03078">
    <property type="entry name" value="ATHILA"/>
    <property type="match status" value="1"/>
</dbReference>
<evidence type="ECO:0000313" key="3">
    <source>
        <dbReference type="EMBL" id="CAI9293871.1"/>
    </source>
</evidence>
<feature type="compositionally biased region" description="Acidic residues" evidence="1">
    <location>
        <begin position="315"/>
        <end position="339"/>
    </location>
</feature>
<feature type="compositionally biased region" description="Basic residues" evidence="1">
    <location>
        <begin position="1"/>
        <end position="10"/>
    </location>
</feature>
<feature type="region of interest" description="Disordered" evidence="1">
    <location>
        <begin position="295"/>
        <end position="378"/>
    </location>
</feature>
<protein>
    <recommendedName>
        <fullName evidence="2">Arabidopsis retrotransposon Orf1 C-terminal domain-containing protein</fullName>
    </recommendedName>
</protein>
<keyword evidence="4" id="KW-1185">Reference proteome</keyword>
<dbReference type="EMBL" id="OX465083">
    <property type="protein sequence ID" value="CAI9293871.1"/>
    <property type="molecule type" value="Genomic_DNA"/>
</dbReference>
<sequence>MGKTTARTRTHGSSIDPNPQKDTAGPSRKAAGKRKKRGEEGSDPSLTNAEIKTYRSNLRGRAIRPTKFYHKKSMKKLGVHDGVYHLFIKLGWRGFLRLCDRTYEEPTMEFLSTYARDDDTEVLTFQLKGEHHRLTYEELDSIMGIDDPFRISPQNQEYQDFLRYPDANFWMQISGLPTFNPSRQRAKHIVHPCWRIAHRVLTTSIFGRLEPGQINRWEIFIGGLITIIGRAVGLDFPDPEYIPVDTPPNFLLDCDTLIRMEMLLDRGTRTYSWLDSDKAPVYILPSWIGSSFDTGDPDTWLPPDQLTQAGVFPEFGDDEGDDAEQQEEEDDEENDEMPEAEDHFDQPSMQQPMFPHDQFQAPPHHFDQPHQQEGHEVPPYFPPMWFNELTNIDRVLTTLVYGLKTSSNSSSSFHSLKNPSFSLKLSRTHKPTFHKNLISRSSTGRNTTRPPPFFTIFRALQTPPKVYSDPSPGLGAPPPPNSRLSGHFPANSHHLSKFRHTKVFLFRGSLHLTKQNLKISPKIFP</sequence>
<accession>A0AA35ZJP8</accession>
<feature type="region of interest" description="Disordered" evidence="1">
    <location>
        <begin position="1"/>
        <end position="49"/>
    </location>
</feature>
<reference evidence="3" key="1">
    <citation type="submission" date="2023-04" db="EMBL/GenBank/DDBJ databases">
        <authorList>
            <person name="Vijverberg K."/>
            <person name="Xiong W."/>
            <person name="Schranz E."/>
        </authorList>
    </citation>
    <scope>NUCLEOTIDE SEQUENCE</scope>
</reference>
<feature type="compositionally biased region" description="Basic and acidic residues" evidence="1">
    <location>
        <begin position="364"/>
        <end position="376"/>
    </location>
</feature>
<dbReference type="AlphaFoldDB" id="A0AA35ZJP8"/>